<sequence>MHSTETKTPQVPGAQPHHEVRGKAVEFPGDHQGPAADADADADAESP</sequence>
<keyword evidence="3" id="KW-1185">Reference proteome</keyword>
<feature type="region of interest" description="Disordered" evidence="1">
    <location>
        <begin position="1"/>
        <end position="47"/>
    </location>
</feature>
<organism evidence="2 3">
    <name type="scientific">Streptosporangium roseum (strain ATCC 12428 / DSM 43021 / JCM 3005 / KCTC 9067 / NCIMB 10171 / NRRL 2505 / NI 9100)</name>
    <dbReference type="NCBI Taxonomy" id="479432"/>
    <lineage>
        <taxon>Bacteria</taxon>
        <taxon>Bacillati</taxon>
        <taxon>Actinomycetota</taxon>
        <taxon>Actinomycetes</taxon>
        <taxon>Streptosporangiales</taxon>
        <taxon>Streptosporangiaceae</taxon>
        <taxon>Streptosporangium</taxon>
    </lineage>
</organism>
<dbReference type="AlphaFoldDB" id="D2AR62"/>
<dbReference type="KEGG" id="sro:Sros_5652"/>
<reference evidence="2 3" key="1">
    <citation type="journal article" date="2010" name="Stand. Genomic Sci.">
        <title>Complete genome sequence of Streptosporangium roseum type strain (NI 9100).</title>
        <authorList>
            <person name="Nolan M."/>
            <person name="Sikorski J."/>
            <person name="Jando M."/>
            <person name="Lucas S."/>
            <person name="Lapidus A."/>
            <person name="Glavina Del Rio T."/>
            <person name="Chen F."/>
            <person name="Tice H."/>
            <person name="Pitluck S."/>
            <person name="Cheng J.F."/>
            <person name="Chertkov O."/>
            <person name="Sims D."/>
            <person name="Meincke L."/>
            <person name="Brettin T."/>
            <person name="Han C."/>
            <person name="Detter J.C."/>
            <person name="Bruce D."/>
            <person name="Goodwin L."/>
            <person name="Land M."/>
            <person name="Hauser L."/>
            <person name="Chang Y.J."/>
            <person name="Jeffries C.D."/>
            <person name="Ivanova N."/>
            <person name="Mavromatis K."/>
            <person name="Mikhailova N."/>
            <person name="Chen A."/>
            <person name="Palaniappan K."/>
            <person name="Chain P."/>
            <person name="Rohde M."/>
            <person name="Goker M."/>
            <person name="Bristow J."/>
            <person name="Eisen J.A."/>
            <person name="Markowitz V."/>
            <person name="Hugenholtz P."/>
            <person name="Kyrpides N.C."/>
            <person name="Klenk H.P."/>
        </authorList>
    </citation>
    <scope>NUCLEOTIDE SEQUENCE [LARGE SCALE GENOMIC DNA]</scope>
    <source>
        <strain evidence="3">ATCC 12428 / DSM 43021 / JCM 3005 / NI 9100</strain>
    </source>
</reference>
<dbReference type="EMBL" id="CP001814">
    <property type="protein sequence ID" value="ACZ88403.1"/>
    <property type="molecule type" value="Genomic_DNA"/>
</dbReference>
<dbReference type="RefSeq" id="WP_012892140.1">
    <property type="nucleotide sequence ID" value="NC_013595.1"/>
</dbReference>
<protein>
    <submittedName>
        <fullName evidence="2">Uncharacterized protein</fullName>
    </submittedName>
</protein>
<name>D2AR62_STRRD</name>
<feature type="compositionally biased region" description="Acidic residues" evidence="1">
    <location>
        <begin position="38"/>
        <end position="47"/>
    </location>
</feature>
<evidence type="ECO:0000256" key="1">
    <source>
        <dbReference type="SAM" id="MobiDB-lite"/>
    </source>
</evidence>
<accession>D2AR62</accession>
<dbReference type="Proteomes" id="UP000002029">
    <property type="component" value="Chromosome"/>
</dbReference>
<evidence type="ECO:0000313" key="2">
    <source>
        <dbReference type="EMBL" id="ACZ88403.1"/>
    </source>
</evidence>
<evidence type="ECO:0000313" key="3">
    <source>
        <dbReference type="Proteomes" id="UP000002029"/>
    </source>
</evidence>
<gene>
    <name evidence="2" type="ordered locus">Sros_5652</name>
</gene>
<dbReference type="HOGENOM" id="CLU_3173856_0_0_11"/>
<proteinExistence type="predicted"/>
<dbReference type="STRING" id="479432.Sros_5652"/>